<protein>
    <submittedName>
        <fullName evidence="2">Uncharacterized protein DUF2493</fullName>
    </submittedName>
</protein>
<evidence type="ECO:0000313" key="2">
    <source>
        <dbReference type="EMBL" id="TQJ14599.1"/>
    </source>
</evidence>
<sequence length="100" mass="10509">MMRLLITGSRDWSRADLIHAALDAALSELVTGPADIVTLVHGACPTGADAIAAAYWSQLGLPVEAHPADWVRHGRAAGPVRNAAMVNAGALLARYATPQW</sequence>
<dbReference type="Pfam" id="PF10686">
    <property type="entry name" value="YAcAr"/>
    <property type="match status" value="1"/>
</dbReference>
<accession>A0A542EH08</accession>
<evidence type="ECO:0000259" key="1">
    <source>
        <dbReference type="Pfam" id="PF10686"/>
    </source>
</evidence>
<dbReference type="AlphaFoldDB" id="A0A542EH08"/>
<reference evidence="2 3" key="1">
    <citation type="submission" date="2019-06" db="EMBL/GenBank/DDBJ databases">
        <title>Sequencing the genomes of 1000 actinobacteria strains.</title>
        <authorList>
            <person name="Klenk H.-P."/>
        </authorList>
    </citation>
    <scope>NUCLEOTIDE SEQUENCE [LARGE SCALE GENOMIC DNA]</scope>
    <source>
        <strain evidence="2 3">DSM 19828</strain>
    </source>
</reference>
<dbReference type="EMBL" id="VFMO01000001">
    <property type="protein sequence ID" value="TQJ14599.1"/>
    <property type="molecule type" value="Genomic_DNA"/>
</dbReference>
<name>A0A542EH08_9MICO</name>
<organism evidence="2 3">
    <name type="scientific">Yimella lutea</name>
    <dbReference type="NCBI Taxonomy" id="587872"/>
    <lineage>
        <taxon>Bacteria</taxon>
        <taxon>Bacillati</taxon>
        <taxon>Actinomycetota</taxon>
        <taxon>Actinomycetes</taxon>
        <taxon>Micrococcales</taxon>
        <taxon>Dermacoccaceae</taxon>
        <taxon>Yimella</taxon>
    </lineage>
</organism>
<feature type="domain" description="YspA cpYpsA-related SLOG" evidence="1">
    <location>
        <begin position="2"/>
        <end position="73"/>
    </location>
</feature>
<dbReference type="InterPro" id="IPR019627">
    <property type="entry name" value="YAcAr"/>
</dbReference>
<comment type="caution">
    <text evidence="2">The sequence shown here is derived from an EMBL/GenBank/DDBJ whole genome shotgun (WGS) entry which is preliminary data.</text>
</comment>
<keyword evidence="3" id="KW-1185">Reference proteome</keyword>
<gene>
    <name evidence="2" type="ORF">FB459_2067</name>
</gene>
<dbReference type="Proteomes" id="UP000320806">
    <property type="component" value="Unassembled WGS sequence"/>
</dbReference>
<proteinExistence type="predicted"/>
<dbReference type="RefSeq" id="WP_211345171.1">
    <property type="nucleotide sequence ID" value="NZ_BAABCI010000003.1"/>
</dbReference>
<evidence type="ECO:0000313" key="3">
    <source>
        <dbReference type="Proteomes" id="UP000320806"/>
    </source>
</evidence>